<comment type="caution">
    <text evidence="7">The sequence shown here is derived from an EMBL/GenBank/DDBJ whole genome shotgun (WGS) entry which is preliminary data.</text>
</comment>
<feature type="transmembrane region" description="Helical" evidence="6">
    <location>
        <begin position="198"/>
        <end position="216"/>
    </location>
</feature>
<keyword evidence="3 6" id="KW-0812">Transmembrane</keyword>
<evidence type="ECO:0000313" key="8">
    <source>
        <dbReference type="Proteomes" id="UP001138921"/>
    </source>
</evidence>
<dbReference type="GO" id="GO:0005886">
    <property type="term" value="C:plasma membrane"/>
    <property type="evidence" value="ECO:0007669"/>
    <property type="project" value="UniProtKB-SubCell"/>
</dbReference>
<dbReference type="InterPro" id="IPR001851">
    <property type="entry name" value="ABC_transp_permease"/>
</dbReference>
<proteinExistence type="predicted"/>
<keyword evidence="8" id="KW-1185">Reference proteome</keyword>
<comment type="subcellular location">
    <subcellularLocation>
        <location evidence="1">Cell membrane</location>
        <topology evidence="1">Multi-pass membrane protein</topology>
    </subcellularLocation>
</comment>
<evidence type="ECO:0000256" key="6">
    <source>
        <dbReference type="SAM" id="Phobius"/>
    </source>
</evidence>
<sequence>MIRIERRIEANPWWTAGTLVAALVAGMLASALIVATAGADPLEAFRTLFFGAFGSQKAMMTTLIKSTPLILTGLATVIAFRAQIWSIGQEGQVFAGAMAGYLGSQVLSGLPPLLFFPGVILFGVAGGLLLGGACAILKTRFGVNEIVSTVMTNYLAIYLLSYLLAGGPWAEIGDGASYQQSVPLPAAEHLPLLFGTKLHFGVLLPFIAAICGAVMLDRTALGYEIKALGTNPVALGHKGTNIAKTIVVVMCISGGLAALAGVIELYGVGHRLKADNLVGLGYAGIIVGMIGGLRPLGTVLAGLLFGGLASGAVSMRVVSDIPASLVPAMQGIILLFVLCASVMARYKIVRGTAS</sequence>
<feature type="transmembrane region" description="Helical" evidence="6">
    <location>
        <begin position="58"/>
        <end position="80"/>
    </location>
</feature>
<dbReference type="PANTHER" id="PTHR47089:SF1">
    <property type="entry name" value="GUANOSINE ABC TRANSPORTER PERMEASE PROTEIN NUPP"/>
    <property type="match status" value="1"/>
</dbReference>
<name>A0A9X1D3I5_9HYPH</name>
<dbReference type="CDD" id="cd06580">
    <property type="entry name" value="TM_PBP1_transp_TpRbsC_like"/>
    <property type="match status" value="1"/>
</dbReference>
<dbReference type="PANTHER" id="PTHR47089">
    <property type="entry name" value="ABC TRANSPORTER, PERMEASE PROTEIN"/>
    <property type="match status" value="1"/>
</dbReference>
<feature type="transmembrane region" description="Helical" evidence="6">
    <location>
        <begin position="92"/>
        <end position="108"/>
    </location>
</feature>
<feature type="transmembrane region" description="Helical" evidence="6">
    <location>
        <begin position="114"/>
        <end position="137"/>
    </location>
</feature>
<evidence type="ECO:0000256" key="5">
    <source>
        <dbReference type="ARBA" id="ARBA00023136"/>
    </source>
</evidence>
<keyword evidence="5 6" id="KW-0472">Membrane</keyword>
<organism evidence="7 8">
    <name type="scientific">Aminobacter anthyllidis</name>
    <dbReference type="NCBI Taxonomy" id="1035067"/>
    <lineage>
        <taxon>Bacteria</taxon>
        <taxon>Pseudomonadati</taxon>
        <taxon>Pseudomonadota</taxon>
        <taxon>Alphaproteobacteria</taxon>
        <taxon>Hyphomicrobiales</taxon>
        <taxon>Phyllobacteriaceae</taxon>
        <taxon>Aminobacter</taxon>
    </lineage>
</organism>
<dbReference type="GO" id="GO:0022857">
    <property type="term" value="F:transmembrane transporter activity"/>
    <property type="evidence" value="ECO:0007669"/>
    <property type="project" value="InterPro"/>
</dbReference>
<protein>
    <submittedName>
        <fullName evidence="7">ABC transporter permease</fullName>
    </submittedName>
</protein>
<feature type="transmembrane region" description="Helical" evidence="6">
    <location>
        <begin position="274"/>
        <end position="293"/>
    </location>
</feature>
<reference evidence="7" key="2">
    <citation type="submission" date="2021-03" db="EMBL/GenBank/DDBJ databases">
        <authorList>
            <person name="Artuso I."/>
            <person name="Turrini P."/>
            <person name="Pirolo M."/>
            <person name="Lugli G.A."/>
            <person name="Ventura M."/>
            <person name="Visca P."/>
        </authorList>
    </citation>
    <scope>NUCLEOTIDE SEQUENCE</scope>
    <source>
        <strain evidence="7">LMG 26462</strain>
    </source>
</reference>
<dbReference type="Pfam" id="PF02653">
    <property type="entry name" value="BPD_transp_2"/>
    <property type="match status" value="1"/>
</dbReference>
<dbReference type="Proteomes" id="UP001138921">
    <property type="component" value="Unassembled WGS sequence"/>
</dbReference>
<evidence type="ECO:0000256" key="1">
    <source>
        <dbReference type="ARBA" id="ARBA00004651"/>
    </source>
</evidence>
<feature type="transmembrane region" description="Helical" evidence="6">
    <location>
        <begin position="300"/>
        <end position="319"/>
    </location>
</feature>
<evidence type="ECO:0000256" key="3">
    <source>
        <dbReference type="ARBA" id="ARBA00022692"/>
    </source>
</evidence>
<reference evidence="7" key="1">
    <citation type="journal article" date="2021" name="Microorganisms">
        <title>Phylogenomic Reconstruction and Metabolic Potential of the Genus Aminobacter.</title>
        <authorList>
            <person name="Artuso I."/>
            <person name="Turrini P."/>
            <person name="Pirolo M."/>
            <person name="Lugli G.A."/>
            <person name="Ventura M."/>
            <person name="Visca P."/>
        </authorList>
    </citation>
    <scope>NUCLEOTIDE SEQUENCE</scope>
    <source>
        <strain evidence="7">LMG 26462</strain>
    </source>
</reference>
<dbReference type="RefSeq" id="WP_214385104.1">
    <property type="nucleotide sequence ID" value="NZ_JAFLWW010000001.1"/>
</dbReference>
<evidence type="ECO:0000313" key="7">
    <source>
        <dbReference type="EMBL" id="MBT1154096.1"/>
    </source>
</evidence>
<gene>
    <name evidence="7" type="ORF">J1C56_00660</name>
</gene>
<accession>A0A9X1D3I5</accession>
<evidence type="ECO:0000256" key="4">
    <source>
        <dbReference type="ARBA" id="ARBA00022989"/>
    </source>
</evidence>
<dbReference type="AlphaFoldDB" id="A0A9X1D3I5"/>
<feature type="transmembrane region" description="Helical" evidence="6">
    <location>
        <begin position="12"/>
        <end position="38"/>
    </location>
</feature>
<keyword evidence="4 6" id="KW-1133">Transmembrane helix</keyword>
<feature type="transmembrane region" description="Helical" evidence="6">
    <location>
        <begin position="146"/>
        <end position="165"/>
    </location>
</feature>
<feature type="transmembrane region" description="Helical" evidence="6">
    <location>
        <begin position="246"/>
        <end position="268"/>
    </location>
</feature>
<evidence type="ECO:0000256" key="2">
    <source>
        <dbReference type="ARBA" id="ARBA00022475"/>
    </source>
</evidence>
<keyword evidence="2" id="KW-1003">Cell membrane</keyword>
<dbReference type="EMBL" id="JAFLWW010000001">
    <property type="protein sequence ID" value="MBT1154096.1"/>
    <property type="molecule type" value="Genomic_DNA"/>
</dbReference>
<feature type="transmembrane region" description="Helical" evidence="6">
    <location>
        <begin position="325"/>
        <end position="344"/>
    </location>
</feature>